<dbReference type="PANTHER" id="PTHR43244:SF1">
    <property type="entry name" value="5,10-METHYLENETETRAHYDROMETHANOPTERIN REDUCTASE"/>
    <property type="match status" value="1"/>
</dbReference>
<feature type="domain" description="Luciferase-like" evidence="2">
    <location>
        <begin position="13"/>
        <end position="301"/>
    </location>
</feature>
<dbReference type="CDD" id="cd01097">
    <property type="entry name" value="Tetrahydromethanopterin_reductase"/>
    <property type="match status" value="1"/>
</dbReference>
<evidence type="ECO:0000313" key="3">
    <source>
        <dbReference type="EMBL" id="SHI09646.1"/>
    </source>
</evidence>
<dbReference type="InterPro" id="IPR050564">
    <property type="entry name" value="F420-G6PD/mer"/>
</dbReference>
<dbReference type="InterPro" id="IPR011251">
    <property type="entry name" value="Luciferase-like_dom"/>
</dbReference>
<dbReference type="Proteomes" id="UP000189796">
    <property type="component" value="Chromosome I"/>
</dbReference>
<sequence length="322" mass="34418">MPSEFGLSFDGSETPDTMRAAARTADEGGASTVWLASHLFQREPIATAALALAHTKNISIALMAMSPYSVHPLYATMAAATLDEYFPGRVKLCFGVGAPRDLEAAGLVADHPLGTMREAIGVARALLSGETIDFKGERFRVSGRRLANGAREIPIFLAASGPQMLELAGAAADGVLISAATSPAFIRWTLELVRKGEQTSGRRIRKAALVYVSADDDEIVARNRLRRLLGFILRGQHHARNLEMAGTALDQASLVAAYAREDWEAVNRLVNDDVVMRHSASGTPSQVRAAFASYESVGIDEIVASGIGDSTQLKKVLETLKG</sequence>
<dbReference type="RefSeq" id="WP_079606212.1">
    <property type="nucleotide sequence ID" value="NZ_LT670817.1"/>
</dbReference>
<accession>A0A1M5YCF7</accession>
<reference evidence="3 4" key="1">
    <citation type="submission" date="2016-11" db="EMBL/GenBank/DDBJ databases">
        <authorList>
            <person name="Jaros S."/>
            <person name="Januszkiewicz K."/>
            <person name="Wedrychowicz H."/>
        </authorList>
    </citation>
    <scope>NUCLEOTIDE SEQUENCE [LARGE SCALE GENOMIC DNA]</scope>
    <source>
        <strain evidence="3 4">GAS138</strain>
    </source>
</reference>
<dbReference type="Pfam" id="PF00296">
    <property type="entry name" value="Bac_luciferase"/>
    <property type="match status" value="1"/>
</dbReference>
<evidence type="ECO:0000256" key="1">
    <source>
        <dbReference type="ARBA" id="ARBA00023002"/>
    </source>
</evidence>
<dbReference type="GO" id="GO:0016705">
    <property type="term" value="F:oxidoreductase activity, acting on paired donors, with incorporation or reduction of molecular oxygen"/>
    <property type="evidence" value="ECO:0007669"/>
    <property type="project" value="InterPro"/>
</dbReference>
<dbReference type="InterPro" id="IPR036661">
    <property type="entry name" value="Luciferase-like_sf"/>
</dbReference>
<dbReference type="SUPFAM" id="SSF51679">
    <property type="entry name" value="Bacterial luciferase-like"/>
    <property type="match status" value="1"/>
</dbReference>
<keyword evidence="1" id="KW-0560">Oxidoreductase</keyword>
<gene>
    <name evidence="3" type="ORF">SAMN05443248_8148</name>
</gene>
<organism evidence="3 4">
    <name type="scientific">Bradyrhizobium erythrophlei</name>
    <dbReference type="NCBI Taxonomy" id="1437360"/>
    <lineage>
        <taxon>Bacteria</taxon>
        <taxon>Pseudomonadati</taxon>
        <taxon>Pseudomonadota</taxon>
        <taxon>Alphaproteobacteria</taxon>
        <taxon>Hyphomicrobiales</taxon>
        <taxon>Nitrobacteraceae</taxon>
        <taxon>Bradyrhizobium</taxon>
    </lineage>
</organism>
<protein>
    <submittedName>
        <fullName evidence="3">Methylenetetrahydromethanopterin reductase</fullName>
    </submittedName>
</protein>
<dbReference type="OrthoDB" id="180193at2"/>
<dbReference type="AlphaFoldDB" id="A0A1M5YCF7"/>
<dbReference type="PANTHER" id="PTHR43244">
    <property type="match status" value="1"/>
</dbReference>
<evidence type="ECO:0000259" key="2">
    <source>
        <dbReference type="Pfam" id="PF00296"/>
    </source>
</evidence>
<dbReference type="Gene3D" id="3.20.20.30">
    <property type="entry name" value="Luciferase-like domain"/>
    <property type="match status" value="1"/>
</dbReference>
<evidence type="ECO:0000313" key="4">
    <source>
        <dbReference type="Proteomes" id="UP000189796"/>
    </source>
</evidence>
<dbReference type="EMBL" id="LT670817">
    <property type="protein sequence ID" value="SHI09646.1"/>
    <property type="molecule type" value="Genomic_DNA"/>
</dbReference>
<proteinExistence type="predicted"/>
<name>A0A1M5YCF7_9BRAD</name>